<feature type="compositionally biased region" description="Polar residues" evidence="1">
    <location>
        <begin position="412"/>
        <end position="426"/>
    </location>
</feature>
<feature type="compositionally biased region" description="Polar residues" evidence="1">
    <location>
        <begin position="190"/>
        <end position="199"/>
    </location>
</feature>
<dbReference type="SUPFAM" id="SSF116768">
    <property type="entry name" value="DNA-binding domain of EIN3-like"/>
    <property type="match status" value="1"/>
</dbReference>
<dbReference type="EMBL" id="CP144103">
    <property type="protein sequence ID" value="WWC89976.1"/>
    <property type="molecule type" value="Genomic_DNA"/>
</dbReference>
<sequence>MPRIPVRTTPYHALPRCTRHYKSKRDLILRALGKASFINGSQFVIAWISPKGDTDIFASELLQSAVKDKESNGQGGGGGVLNKKELEKEAARVKQEMLRRWDEIRRMEEKGEAVPVLEEDQDQIDNEDENIDGGDEIDPDKTMVDEEIDLSLSTLETPLKSNGTGLGISSLTLTSNSKKLSPTMTTTTTNGGLYSTFPVSNSTPRSSTPASASASTTTTSSIPMQTITLKPDEIENFYMDRFTNLQQQTCKLVVKAWIKIIEPKKQMKFPYNKGEEFKPQWWPEGVKHREPDHLPKDERKLLLMSIIRNSSVNVARLQLSTAETSALISASKLAILREIYIVAKEEERRRQNNDTTSDLIIELPIVKSQQQQQLTIGNGSPEPLTGEKRLHSTLLTCSAVDNKENINYDLTTFNNNNGYHTTISSSKKQKTHPRLPGLTLSAQNQNQQQQHQPFGANNGGGGLSPYDSPYTTSPSPFAYTTSTSQQHLSPHIWGENRLSTSASSSTTTSAGGSHLSPYGYSNSDLHSDYSSSPNPELQQQQQQHPGLGQRQYSNQHHLAPILTHHQHHSQSPNPHSPLDSPAYTTQQPNSAIAPTTAAYYGRSSLNSGTSNGYMQQQQMEYLHQHHHQQQQQTAANEAYGFQSPYVTEQSWEGQYSQAA</sequence>
<feature type="region of interest" description="Disordered" evidence="1">
    <location>
        <begin position="498"/>
        <end position="550"/>
    </location>
</feature>
<evidence type="ECO:0000313" key="4">
    <source>
        <dbReference type="Proteomes" id="UP001355207"/>
    </source>
</evidence>
<evidence type="ECO:0000313" key="3">
    <source>
        <dbReference type="EMBL" id="WWC89976.1"/>
    </source>
</evidence>
<evidence type="ECO:0000259" key="2">
    <source>
        <dbReference type="Pfam" id="PF11001"/>
    </source>
</evidence>
<dbReference type="PANTHER" id="PTHR36102">
    <property type="entry name" value="CHROMOSOME 10, WHOLE GENOME SHOTGUN SEQUENCE"/>
    <property type="match status" value="1"/>
</dbReference>
<dbReference type="InterPro" id="IPR047092">
    <property type="entry name" value="AFUB_07903/YDR124W-like_hel"/>
</dbReference>
<dbReference type="Proteomes" id="UP001355207">
    <property type="component" value="Chromosome 6"/>
</dbReference>
<dbReference type="InterPro" id="IPR021264">
    <property type="entry name" value="AFUB_079030/YDR124W-like"/>
</dbReference>
<feature type="compositionally biased region" description="Low complexity" evidence="1">
    <location>
        <begin position="499"/>
        <end position="513"/>
    </location>
</feature>
<dbReference type="AlphaFoldDB" id="A0AAX4JXM8"/>
<feature type="compositionally biased region" description="Low complexity" evidence="1">
    <location>
        <begin position="200"/>
        <end position="221"/>
    </location>
</feature>
<protein>
    <recommendedName>
        <fullName evidence="2">Subtelomeric hrmA-associated cluster protein AFUB-079030/YDR124W-like helical bundle domain-containing protein</fullName>
    </recommendedName>
</protein>
<keyword evidence="4" id="KW-1185">Reference proteome</keyword>
<accession>A0AAX4JXM8</accession>
<gene>
    <name evidence="3" type="ORF">L201_004905</name>
</gene>
<dbReference type="Pfam" id="PF11001">
    <property type="entry name" value="AFUB_07903_YDR124W_hel"/>
    <property type="match status" value="1"/>
</dbReference>
<dbReference type="GeneID" id="91095575"/>
<proteinExistence type="predicted"/>
<reference evidence="3 4" key="1">
    <citation type="submission" date="2024-01" db="EMBL/GenBank/DDBJ databases">
        <title>Comparative genomics of Cryptococcus and Kwoniella reveals pathogenesis evolution and contrasting modes of karyotype evolution via chromosome fusion or intercentromeric recombination.</title>
        <authorList>
            <person name="Coelho M.A."/>
            <person name="David-Palma M."/>
            <person name="Shea T."/>
            <person name="Bowers K."/>
            <person name="McGinley-Smith S."/>
            <person name="Mohammad A.W."/>
            <person name="Gnirke A."/>
            <person name="Yurkov A.M."/>
            <person name="Nowrousian M."/>
            <person name="Sun S."/>
            <person name="Cuomo C.A."/>
            <person name="Heitman J."/>
        </authorList>
    </citation>
    <scope>NUCLEOTIDE SEQUENCE [LARGE SCALE GENOMIC DNA]</scope>
    <source>
        <strain evidence="3 4">CBS 6074</strain>
    </source>
</reference>
<dbReference type="GO" id="GO:0005634">
    <property type="term" value="C:nucleus"/>
    <property type="evidence" value="ECO:0007669"/>
    <property type="project" value="InterPro"/>
</dbReference>
<dbReference type="RefSeq" id="XP_066076739.1">
    <property type="nucleotide sequence ID" value="XM_066220642.1"/>
</dbReference>
<feature type="domain" description="Subtelomeric hrmA-associated cluster protein AFUB-079030/YDR124W-like helical bundle" evidence="2">
    <location>
        <begin position="232"/>
        <end position="344"/>
    </location>
</feature>
<dbReference type="PANTHER" id="PTHR36102:SF1">
    <property type="entry name" value="YDR124W-LIKE HELICAL BUNDLE DOMAIN-CONTAINING PROTEIN"/>
    <property type="match status" value="1"/>
</dbReference>
<name>A0AAX4JXM8_9TREE</name>
<dbReference type="GO" id="GO:0003700">
    <property type="term" value="F:DNA-binding transcription factor activity"/>
    <property type="evidence" value="ECO:0007669"/>
    <property type="project" value="InterPro"/>
</dbReference>
<dbReference type="InterPro" id="IPR023278">
    <property type="entry name" value="Ethylene_insens-like_DNA-bd"/>
</dbReference>
<feature type="region of interest" description="Disordered" evidence="1">
    <location>
        <begin position="563"/>
        <end position="588"/>
    </location>
</feature>
<feature type="compositionally biased region" description="Low complexity" evidence="1">
    <location>
        <begin position="464"/>
        <end position="476"/>
    </location>
</feature>
<organism evidence="3 4">
    <name type="scientific">Kwoniella dendrophila CBS 6074</name>
    <dbReference type="NCBI Taxonomy" id="1295534"/>
    <lineage>
        <taxon>Eukaryota</taxon>
        <taxon>Fungi</taxon>
        <taxon>Dikarya</taxon>
        <taxon>Basidiomycota</taxon>
        <taxon>Agaricomycotina</taxon>
        <taxon>Tremellomycetes</taxon>
        <taxon>Tremellales</taxon>
        <taxon>Cryptococcaceae</taxon>
        <taxon>Kwoniella</taxon>
    </lineage>
</organism>
<feature type="compositionally biased region" description="Low complexity" evidence="1">
    <location>
        <begin position="520"/>
        <end position="543"/>
    </location>
</feature>
<feature type="region of interest" description="Disordered" evidence="1">
    <location>
        <begin position="179"/>
        <end position="225"/>
    </location>
</feature>
<feature type="compositionally biased region" description="Low complexity" evidence="1">
    <location>
        <begin position="443"/>
        <end position="452"/>
    </location>
</feature>
<feature type="compositionally biased region" description="Low complexity" evidence="1">
    <location>
        <begin position="179"/>
        <end position="189"/>
    </location>
</feature>
<feature type="region of interest" description="Disordered" evidence="1">
    <location>
        <begin position="412"/>
        <end position="483"/>
    </location>
</feature>
<evidence type="ECO:0000256" key="1">
    <source>
        <dbReference type="SAM" id="MobiDB-lite"/>
    </source>
</evidence>